<dbReference type="PANTHER" id="PTHR24379:SF121">
    <property type="entry name" value="C2H2-TYPE DOMAIN-CONTAINING PROTEIN"/>
    <property type="match status" value="1"/>
</dbReference>
<evidence type="ECO:0000256" key="2">
    <source>
        <dbReference type="ARBA" id="ARBA00022737"/>
    </source>
</evidence>
<proteinExistence type="predicted"/>
<evidence type="ECO:0000313" key="9">
    <source>
        <dbReference type="Proteomes" id="UP000274429"/>
    </source>
</evidence>
<dbReference type="Gene3D" id="3.30.160.60">
    <property type="entry name" value="Classic Zinc Finger"/>
    <property type="match status" value="1"/>
</dbReference>
<feature type="compositionally biased region" description="Basic residues" evidence="6">
    <location>
        <begin position="197"/>
        <end position="207"/>
    </location>
</feature>
<dbReference type="SUPFAM" id="SSF57667">
    <property type="entry name" value="beta-beta-alpha zinc fingers"/>
    <property type="match status" value="1"/>
</dbReference>
<dbReference type="InterPro" id="IPR036236">
    <property type="entry name" value="Znf_C2H2_sf"/>
</dbReference>
<evidence type="ECO:0000259" key="7">
    <source>
        <dbReference type="PROSITE" id="PS50157"/>
    </source>
</evidence>
<evidence type="ECO:0000256" key="6">
    <source>
        <dbReference type="SAM" id="MobiDB-lite"/>
    </source>
</evidence>
<dbReference type="EMBL" id="UYWX01020859">
    <property type="protein sequence ID" value="VDM34347.1"/>
    <property type="molecule type" value="Genomic_DNA"/>
</dbReference>
<feature type="region of interest" description="Disordered" evidence="6">
    <location>
        <begin position="258"/>
        <end position="277"/>
    </location>
</feature>
<keyword evidence="4" id="KW-0862">Zinc</keyword>
<feature type="domain" description="C2H2-type" evidence="7">
    <location>
        <begin position="116"/>
        <end position="143"/>
    </location>
</feature>
<dbReference type="Pfam" id="PF13912">
    <property type="entry name" value="zf-C2H2_6"/>
    <property type="match status" value="1"/>
</dbReference>
<feature type="region of interest" description="Disordered" evidence="6">
    <location>
        <begin position="1"/>
        <end position="21"/>
    </location>
</feature>
<name>A0A0R3X7K6_HYDTA</name>
<reference evidence="10" key="1">
    <citation type="submission" date="2017-02" db="UniProtKB">
        <authorList>
            <consortium name="WormBaseParasite"/>
        </authorList>
    </citation>
    <scope>IDENTIFICATION</scope>
</reference>
<dbReference type="PROSITE" id="PS50157">
    <property type="entry name" value="ZINC_FINGER_C2H2_2"/>
    <property type="match status" value="2"/>
</dbReference>
<sequence>MEQEGSASSESHREGAGGEESLLERLLMETEEEPDFSAEVKEMLKNEDSRLKYVLAGDAIENPFINDREEQLNFHMNLYCVTKPEGGYKCVACDEEYDDVDAMRQHILFHMKAKFYLCVQCLEGYSTLSAMRAHIRRHSKSHFYSVFLLSQTAQEKHVLIVFFFEKVNESLPLSIRKFLEQLRSPEGFETASPPSPKRPKMCSTKKKCNPTYSCNICSSTFNRLDTLLLHTEQEHPSARNVIDKLRLELLHAAFDPQGYRSGGDREGGSPSSSSELL</sequence>
<dbReference type="AlphaFoldDB" id="A0A0R3X7K6"/>
<dbReference type="WBParaSite" id="TTAC_0000953101-mRNA-1">
    <property type="protein sequence ID" value="TTAC_0000953101-mRNA-1"/>
    <property type="gene ID" value="TTAC_0000953101"/>
</dbReference>
<dbReference type="Proteomes" id="UP000274429">
    <property type="component" value="Unassembled WGS sequence"/>
</dbReference>
<dbReference type="PANTHER" id="PTHR24379">
    <property type="entry name" value="KRAB AND ZINC FINGER DOMAIN-CONTAINING"/>
    <property type="match status" value="1"/>
</dbReference>
<dbReference type="GO" id="GO:0008270">
    <property type="term" value="F:zinc ion binding"/>
    <property type="evidence" value="ECO:0007669"/>
    <property type="project" value="UniProtKB-KW"/>
</dbReference>
<evidence type="ECO:0000313" key="8">
    <source>
        <dbReference type="EMBL" id="VDM34347.1"/>
    </source>
</evidence>
<keyword evidence="1" id="KW-0479">Metal-binding</keyword>
<evidence type="ECO:0000256" key="3">
    <source>
        <dbReference type="ARBA" id="ARBA00022771"/>
    </source>
</evidence>
<dbReference type="OrthoDB" id="7295497at2759"/>
<evidence type="ECO:0000256" key="4">
    <source>
        <dbReference type="ARBA" id="ARBA00022833"/>
    </source>
</evidence>
<organism evidence="10">
    <name type="scientific">Hydatigena taeniaeformis</name>
    <name type="common">Feline tapeworm</name>
    <name type="synonym">Taenia taeniaeformis</name>
    <dbReference type="NCBI Taxonomy" id="6205"/>
    <lineage>
        <taxon>Eukaryota</taxon>
        <taxon>Metazoa</taxon>
        <taxon>Spiralia</taxon>
        <taxon>Lophotrochozoa</taxon>
        <taxon>Platyhelminthes</taxon>
        <taxon>Cestoda</taxon>
        <taxon>Eucestoda</taxon>
        <taxon>Cyclophyllidea</taxon>
        <taxon>Taeniidae</taxon>
        <taxon>Hydatigera</taxon>
    </lineage>
</organism>
<accession>A0A0R3X7K6</accession>
<dbReference type="PROSITE" id="PS00028">
    <property type="entry name" value="ZINC_FINGER_C2H2_1"/>
    <property type="match status" value="3"/>
</dbReference>
<keyword evidence="3 5" id="KW-0863">Zinc-finger</keyword>
<keyword evidence="2" id="KW-0677">Repeat</keyword>
<evidence type="ECO:0000256" key="5">
    <source>
        <dbReference type="PROSITE-ProRule" id="PRU00042"/>
    </source>
</evidence>
<evidence type="ECO:0000313" key="10">
    <source>
        <dbReference type="WBParaSite" id="TTAC_0000953101-mRNA-1"/>
    </source>
</evidence>
<feature type="compositionally biased region" description="Basic and acidic residues" evidence="6">
    <location>
        <begin position="10"/>
        <end position="21"/>
    </location>
</feature>
<evidence type="ECO:0000256" key="1">
    <source>
        <dbReference type="ARBA" id="ARBA00022723"/>
    </source>
</evidence>
<dbReference type="SMART" id="SM00355">
    <property type="entry name" value="ZnF_C2H2"/>
    <property type="match status" value="3"/>
</dbReference>
<feature type="region of interest" description="Disordered" evidence="6">
    <location>
        <begin position="186"/>
        <end position="207"/>
    </location>
</feature>
<protein>
    <submittedName>
        <fullName evidence="10">C2H2-type domain-containing protein</fullName>
    </submittedName>
</protein>
<feature type="domain" description="C2H2-type" evidence="7">
    <location>
        <begin position="212"/>
        <end position="240"/>
    </location>
</feature>
<reference evidence="8 9" key="2">
    <citation type="submission" date="2018-11" db="EMBL/GenBank/DDBJ databases">
        <authorList>
            <consortium name="Pathogen Informatics"/>
        </authorList>
    </citation>
    <scope>NUCLEOTIDE SEQUENCE [LARGE SCALE GENOMIC DNA]</scope>
</reference>
<dbReference type="STRING" id="6205.A0A0R3X7K6"/>
<gene>
    <name evidence="8" type="ORF">TTAC_LOCUS9516</name>
</gene>
<keyword evidence="9" id="KW-1185">Reference proteome</keyword>
<dbReference type="InterPro" id="IPR013087">
    <property type="entry name" value="Znf_C2H2_type"/>
</dbReference>
<feature type="compositionally biased region" description="Low complexity" evidence="6">
    <location>
        <begin position="268"/>
        <end position="277"/>
    </location>
</feature>